<dbReference type="AlphaFoldDB" id="A0AAE1E033"/>
<organism evidence="1 2">
    <name type="scientific">Elysia crispata</name>
    <name type="common">lettuce slug</name>
    <dbReference type="NCBI Taxonomy" id="231223"/>
    <lineage>
        <taxon>Eukaryota</taxon>
        <taxon>Metazoa</taxon>
        <taxon>Spiralia</taxon>
        <taxon>Lophotrochozoa</taxon>
        <taxon>Mollusca</taxon>
        <taxon>Gastropoda</taxon>
        <taxon>Heterobranchia</taxon>
        <taxon>Euthyneura</taxon>
        <taxon>Panpulmonata</taxon>
        <taxon>Sacoglossa</taxon>
        <taxon>Placobranchoidea</taxon>
        <taxon>Plakobranchidae</taxon>
        <taxon>Elysia</taxon>
    </lineage>
</organism>
<evidence type="ECO:0000313" key="1">
    <source>
        <dbReference type="EMBL" id="KAK3789092.1"/>
    </source>
</evidence>
<reference evidence="1" key="1">
    <citation type="journal article" date="2023" name="G3 (Bethesda)">
        <title>A reference genome for the long-term kleptoplast-retaining sea slug Elysia crispata morphotype clarki.</title>
        <authorList>
            <person name="Eastman K.E."/>
            <person name="Pendleton A.L."/>
            <person name="Shaikh M.A."/>
            <person name="Suttiyut T."/>
            <person name="Ogas R."/>
            <person name="Tomko P."/>
            <person name="Gavelis G."/>
            <person name="Widhalm J.R."/>
            <person name="Wisecaver J.H."/>
        </authorList>
    </citation>
    <scope>NUCLEOTIDE SEQUENCE</scope>
    <source>
        <strain evidence="1">ECLA1</strain>
    </source>
</reference>
<comment type="caution">
    <text evidence="1">The sequence shown here is derived from an EMBL/GenBank/DDBJ whole genome shotgun (WGS) entry which is preliminary data.</text>
</comment>
<dbReference type="Proteomes" id="UP001283361">
    <property type="component" value="Unassembled WGS sequence"/>
</dbReference>
<keyword evidence="2" id="KW-1185">Reference proteome</keyword>
<dbReference type="EMBL" id="JAWDGP010001698">
    <property type="protein sequence ID" value="KAK3789092.1"/>
    <property type="molecule type" value="Genomic_DNA"/>
</dbReference>
<name>A0AAE1E033_9GAST</name>
<sequence>MACLKLPSNPKKQLKEGDTLSYPTCRLLCPYGCMPNQCLNGQCSARMVGPRVTHVCRSSDLEAEAAARQKQRAEAAERQKKADREVFLAEERRLMGMKQPGGSEEDEDMYMPSKAFLEYMSRKQPPKSMRLPARPLCMLEVPEYTPPTGDYAELSRFLRLSTMPGHSDNDHTSEYRGTHNMEVWDGQKDLNRQAFKMKRDWLSVWGEFNVKEQRWRKAWVEKFGADKV</sequence>
<proteinExistence type="predicted"/>
<accession>A0AAE1E033</accession>
<gene>
    <name evidence="1" type="ORF">RRG08_063805</name>
</gene>
<evidence type="ECO:0000313" key="2">
    <source>
        <dbReference type="Proteomes" id="UP001283361"/>
    </source>
</evidence>
<protein>
    <submittedName>
        <fullName evidence="1">Uncharacterized protein</fullName>
    </submittedName>
</protein>